<sequence length="511" mass="56953">MKEMILIAVGGSGARVAQSVVALAAAGFADRLVREDARLTIRLVDIDINHADGMELRKLVKSYNEAFQFLWDARCKKDRKGWRPLEIVLEADGLFYFGTGFDGGAHVYPSIQSYVNGYIGLNAASKPLVEALYGEADLEMQLYDGCKGHPHVGSLLWEHLYTKNFIPFWDSLTVRAGSPDPARIMFAGSLFGGTGASGVPTLAKCLRESLTQKQNWDIGLTLLAPYFYLNNATDREIHPGEVEVDFSQFSFQSKLALNYYILEDVLPVVQCIQVVGSDKQSMVDRGGAVVENKGDSTEHPQNNPAVPAELAAAIGIMQYFTEDWDKNVFVPKATVGKDNWSMLPQADAVRGCLEQLERFCLMTRDYFTTIALLKNTKLAPTFIKEFWSDGTRSETNWKSKWNGKEEGIGALLEFSKNMLDWFLEMDRNGLTVLSVDECATILERKAQRGQTAGIKLHGVKGSEILGVMNQQVPRYFVSREHKETPNNPVSDAYALALMDACETPYVRRRAK</sequence>
<comment type="caution">
    <text evidence="1">The sequence shown here is derived from an EMBL/GenBank/DDBJ whole genome shotgun (WGS) entry which is preliminary data.</text>
</comment>
<name>A0A644WD80_9ZZZZ</name>
<evidence type="ECO:0000313" key="1">
    <source>
        <dbReference type="EMBL" id="MPM01487.1"/>
    </source>
</evidence>
<reference evidence="1" key="1">
    <citation type="submission" date="2019-08" db="EMBL/GenBank/DDBJ databases">
        <authorList>
            <person name="Kucharzyk K."/>
            <person name="Murdoch R.W."/>
            <person name="Higgins S."/>
            <person name="Loffler F."/>
        </authorList>
    </citation>
    <scope>NUCLEOTIDE SEQUENCE</scope>
</reference>
<proteinExistence type="predicted"/>
<dbReference type="EMBL" id="VSSQ01000799">
    <property type="protein sequence ID" value="MPM01487.1"/>
    <property type="molecule type" value="Genomic_DNA"/>
</dbReference>
<protein>
    <submittedName>
        <fullName evidence="1">Uncharacterized protein</fullName>
    </submittedName>
</protein>
<organism evidence="1">
    <name type="scientific">bioreactor metagenome</name>
    <dbReference type="NCBI Taxonomy" id="1076179"/>
    <lineage>
        <taxon>unclassified sequences</taxon>
        <taxon>metagenomes</taxon>
        <taxon>ecological metagenomes</taxon>
    </lineage>
</organism>
<gene>
    <name evidence="1" type="ORF">SDC9_47727</name>
</gene>
<dbReference type="AlphaFoldDB" id="A0A644WD80"/>
<accession>A0A644WD80</accession>